<name>A0ACA9K1F4_9GLOM</name>
<protein>
    <submittedName>
        <fullName evidence="1">11619_t:CDS:1</fullName>
    </submittedName>
</protein>
<gene>
    <name evidence="1" type="ORF">ACOLOM_LOCUS530</name>
</gene>
<evidence type="ECO:0000313" key="1">
    <source>
        <dbReference type="EMBL" id="CAG8446305.1"/>
    </source>
</evidence>
<evidence type="ECO:0000313" key="2">
    <source>
        <dbReference type="Proteomes" id="UP000789525"/>
    </source>
</evidence>
<feature type="non-terminal residue" evidence="1">
    <location>
        <position position="1"/>
    </location>
</feature>
<dbReference type="Proteomes" id="UP000789525">
    <property type="component" value="Unassembled WGS sequence"/>
</dbReference>
<organism evidence="1 2">
    <name type="scientific">Acaulospora colombiana</name>
    <dbReference type="NCBI Taxonomy" id="27376"/>
    <lineage>
        <taxon>Eukaryota</taxon>
        <taxon>Fungi</taxon>
        <taxon>Fungi incertae sedis</taxon>
        <taxon>Mucoromycota</taxon>
        <taxon>Glomeromycotina</taxon>
        <taxon>Glomeromycetes</taxon>
        <taxon>Diversisporales</taxon>
        <taxon>Acaulosporaceae</taxon>
        <taxon>Acaulospora</taxon>
    </lineage>
</organism>
<dbReference type="EMBL" id="CAJVPT010000543">
    <property type="protein sequence ID" value="CAG8446305.1"/>
    <property type="molecule type" value="Genomic_DNA"/>
</dbReference>
<sequence>DVYDFDQIGNELETIRQSVVQNGGNWVADFAKLHNSSQIENFNDGWVHEYAKFDQPLTKPNDWQPSEFNTFEKAFNNVDKDVNWETEFIAQEKSWESEFNDQEQQKNNNSGIDVDSDVKLSINAGKIVQSVSGETNPKFKNSMFMNLMRKLRDNEVHIEGNKFVEQKLPVSKVDWVSEFEARHKDAWASEFEDRQENSSNSWSQEFTENYISEKSFDISNKEESRTLHKFEPTANPKDWAFEFQQSRTPEFNVTKNSGTLLKDDMDSSWEEYCRDLDEFQPYSMGYKSKKIDYNYEFQQDNPYLNRSNLLHEIIVPDRMVKDSILALEAAVQLDPNNAGTWHQLGIKQQENEQESQAIAALRRSVALNPRILDSWLSLAVSYTNESCYGEAYNSLESWFHNHTRYKHILENQQVKERTSNDHKFLSDALIQAARSNPGENLDPDVQIGLGILYNISKEYNKAVDCFQSALYKRPNDHLLWNKLGATLINDGKSEHALDAYTKALSINPFYARAHFNIASVLTKMGRNMEAAQHLLTVLSLQIDQNRNDVKDTKSISGMSRNIWCTLKVCCEMMNRPDLVLKCDTRDIEGFKSEFKF</sequence>
<reference evidence="1" key="1">
    <citation type="submission" date="2021-06" db="EMBL/GenBank/DDBJ databases">
        <authorList>
            <person name="Kallberg Y."/>
            <person name="Tangrot J."/>
            <person name="Rosling A."/>
        </authorList>
    </citation>
    <scope>NUCLEOTIDE SEQUENCE</scope>
    <source>
        <strain evidence="1">CL356</strain>
    </source>
</reference>
<accession>A0ACA9K1F4</accession>
<keyword evidence="2" id="KW-1185">Reference proteome</keyword>
<comment type="caution">
    <text evidence="1">The sequence shown here is derived from an EMBL/GenBank/DDBJ whole genome shotgun (WGS) entry which is preliminary data.</text>
</comment>
<proteinExistence type="predicted"/>